<dbReference type="Pfam" id="PF00210">
    <property type="entry name" value="Ferritin"/>
    <property type="match status" value="1"/>
</dbReference>
<name>A0A3L9M2T0_9FLAO</name>
<evidence type="ECO:0000256" key="2">
    <source>
        <dbReference type="RuleBase" id="RU003875"/>
    </source>
</evidence>
<comment type="similarity">
    <text evidence="1 2">Belongs to the Dps family.</text>
</comment>
<dbReference type="EMBL" id="RDOJ01000018">
    <property type="protein sequence ID" value="RLZ07325.1"/>
    <property type="molecule type" value="Genomic_DNA"/>
</dbReference>
<dbReference type="CDD" id="cd01043">
    <property type="entry name" value="DPS"/>
    <property type="match status" value="1"/>
</dbReference>
<dbReference type="InterPro" id="IPR002177">
    <property type="entry name" value="DPS_DNA-bd"/>
</dbReference>
<gene>
    <name evidence="4" type="ORF">EAH69_11475</name>
</gene>
<dbReference type="OrthoDB" id="9797023at2"/>
<keyword evidence="5" id="KW-1185">Reference proteome</keyword>
<dbReference type="Gene3D" id="1.20.1260.10">
    <property type="match status" value="1"/>
</dbReference>
<dbReference type="PANTHER" id="PTHR42932:SF3">
    <property type="entry name" value="DNA PROTECTION DURING STARVATION PROTEIN"/>
    <property type="match status" value="1"/>
</dbReference>
<protein>
    <submittedName>
        <fullName evidence="4">DNA starvation/stationary phase protection protein</fullName>
    </submittedName>
</protein>
<evidence type="ECO:0000259" key="3">
    <source>
        <dbReference type="Pfam" id="PF00210"/>
    </source>
</evidence>
<dbReference type="InterPro" id="IPR008331">
    <property type="entry name" value="Ferritin_DPS_dom"/>
</dbReference>
<dbReference type="GO" id="GO:0008199">
    <property type="term" value="F:ferric iron binding"/>
    <property type="evidence" value="ECO:0007669"/>
    <property type="project" value="InterPro"/>
</dbReference>
<comment type="caution">
    <text evidence="4">The sequence shown here is derived from an EMBL/GenBank/DDBJ whole genome shotgun (WGS) entry which is preliminary data.</text>
</comment>
<proteinExistence type="inferred from homology"/>
<evidence type="ECO:0000313" key="4">
    <source>
        <dbReference type="EMBL" id="RLZ07325.1"/>
    </source>
</evidence>
<dbReference type="PIRSF" id="PIRSF005900">
    <property type="entry name" value="Dps"/>
    <property type="match status" value="1"/>
</dbReference>
<dbReference type="InterPro" id="IPR009078">
    <property type="entry name" value="Ferritin-like_SF"/>
</dbReference>
<organism evidence="4 5">
    <name type="scientific">Faecalibacter macacae</name>
    <dbReference type="NCBI Taxonomy" id="1859289"/>
    <lineage>
        <taxon>Bacteria</taxon>
        <taxon>Pseudomonadati</taxon>
        <taxon>Bacteroidota</taxon>
        <taxon>Flavobacteriia</taxon>
        <taxon>Flavobacteriales</taxon>
        <taxon>Weeksellaceae</taxon>
        <taxon>Faecalibacter</taxon>
    </lineage>
</organism>
<feature type="domain" description="Ferritin/DPS" evidence="3">
    <location>
        <begin position="14"/>
        <end position="153"/>
    </location>
</feature>
<accession>A0A3L9M2T0</accession>
<evidence type="ECO:0000256" key="1">
    <source>
        <dbReference type="ARBA" id="ARBA00009497"/>
    </source>
</evidence>
<reference evidence="4 5" key="1">
    <citation type="submission" date="2018-10" db="EMBL/GenBank/DDBJ databases">
        <authorList>
            <person name="Chen X."/>
        </authorList>
    </citation>
    <scope>NUCLEOTIDE SEQUENCE [LARGE SCALE GENOMIC DNA]</scope>
    <source>
        <strain evidence="4 5">YIM 102668</strain>
    </source>
</reference>
<dbReference type="InterPro" id="IPR012347">
    <property type="entry name" value="Ferritin-like"/>
</dbReference>
<evidence type="ECO:0000313" key="5">
    <source>
        <dbReference type="Proteomes" id="UP000275348"/>
    </source>
</evidence>
<dbReference type="AlphaFoldDB" id="A0A3L9M2T0"/>
<dbReference type="PANTHER" id="PTHR42932">
    <property type="entry name" value="GENERAL STRESS PROTEIN 20U"/>
    <property type="match status" value="1"/>
</dbReference>
<dbReference type="PRINTS" id="PR01346">
    <property type="entry name" value="HELNAPAPROT"/>
</dbReference>
<dbReference type="RefSeq" id="WP_121935350.1">
    <property type="nucleotide sequence ID" value="NZ_RDOJ01000018.1"/>
</dbReference>
<sequence length="153" mass="18042">MNFLTKDQINKIANILKQLLADETILYLKTRNAHWNVEGPDFQTAHVYFETQYNELQLIIDEVAEKIRTKDVYAPATMSEYLQLTHLQENKIEEYNSLSFMKELLNDYEIIIAFLNESIKEIEDLNDVSTSDYLVGLLEQHQKTAWMLRSHLK</sequence>
<dbReference type="Proteomes" id="UP000275348">
    <property type="component" value="Unassembled WGS sequence"/>
</dbReference>
<dbReference type="SUPFAM" id="SSF47240">
    <property type="entry name" value="Ferritin-like"/>
    <property type="match status" value="1"/>
</dbReference>